<accession>A0ABQ6PUD0</accession>
<dbReference type="EMBL" id="BTPD01000020">
    <property type="protein sequence ID" value="GMQ31532.1"/>
    <property type="molecule type" value="Genomic_DNA"/>
</dbReference>
<protein>
    <recommendedName>
        <fullName evidence="3">GLPGLI family protein</fullName>
    </recommendedName>
</protein>
<comment type="caution">
    <text evidence="1">The sequence shown here is derived from an EMBL/GenBank/DDBJ whole genome shotgun (WGS) entry which is preliminary data.</text>
</comment>
<reference evidence="1 2" key="1">
    <citation type="submission" date="2023-08" db="EMBL/GenBank/DDBJ databases">
        <title>Draft genome sequence of Algoriphagus confluentis.</title>
        <authorList>
            <person name="Takatani N."/>
            <person name="Hosokawa M."/>
            <person name="Sawabe T."/>
        </authorList>
    </citation>
    <scope>NUCLEOTIDE SEQUENCE [LARGE SCALE GENOMIC DNA]</scope>
    <source>
        <strain evidence="1 2">NBRC 111222</strain>
    </source>
</reference>
<dbReference type="Pfam" id="PF11306">
    <property type="entry name" value="DUF3108"/>
    <property type="match status" value="1"/>
</dbReference>
<evidence type="ECO:0008006" key="3">
    <source>
        <dbReference type="Google" id="ProtNLM"/>
    </source>
</evidence>
<dbReference type="Proteomes" id="UP001338309">
    <property type="component" value="Unassembled WGS sequence"/>
</dbReference>
<keyword evidence="2" id="KW-1185">Reference proteome</keyword>
<name>A0ABQ6PUD0_9BACT</name>
<sequence length="276" mass="31987">MCKFRNISRILGFVILLIAPSAYTLGRVNDTVYITPKEVNTAVLKQGVHRYLVYFKMGEQATRTQSQFWTREISPVVYRGRASIQITQEWEDKDSVLHVVKSIADAETFQPFYHYTWWKVQASRNSPEKIVTETEVDFLENSVQVNGKYLSDTVSDQRLNAVWKAFKSSQGEYFLNWHLDLETFPILPYRSGVTFGIPYYDPGTGSVLKHVFYKVSGSDTLTGYDGQLIDCWVLVHESPGNKETFYISKQTREVLKLVQEFGKNMFRYKIKFAFSE</sequence>
<gene>
    <name evidence="1" type="ORF">Aconfl_41770</name>
</gene>
<proteinExistence type="predicted"/>
<evidence type="ECO:0000313" key="1">
    <source>
        <dbReference type="EMBL" id="GMQ31532.1"/>
    </source>
</evidence>
<dbReference type="InterPro" id="IPR021457">
    <property type="entry name" value="DUF3108"/>
</dbReference>
<organism evidence="1 2">
    <name type="scientific">Algoriphagus confluentis</name>
    <dbReference type="NCBI Taxonomy" id="1697556"/>
    <lineage>
        <taxon>Bacteria</taxon>
        <taxon>Pseudomonadati</taxon>
        <taxon>Bacteroidota</taxon>
        <taxon>Cytophagia</taxon>
        <taxon>Cytophagales</taxon>
        <taxon>Cyclobacteriaceae</taxon>
        <taxon>Algoriphagus</taxon>
    </lineage>
</organism>
<dbReference type="RefSeq" id="WP_338226296.1">
    <property type="nucleotide sequence ID" value="NZ_BTPD01000020.1"/>
</dbReference>
<evidence type="ECO:0000313" key="2">
    <source>
        <dbReference type="Proteomes" id="UP001338309"/>
    </source>
</evidence>